<accession>A0A7I8LIL1</accession>
<dbReference type="AlphaFoldDB" id="A0A7I8LIL1"/>
<reference evidence="1" key="1">
    <citation type="submission" date="2020-02" db="EMBL/GenBank/DDBJ databases">
        <authorList>
            <person name="Scholz U."/>
            <person name="Mascher M."/>
            <person name="Fiebig A."/>
        </authorList>
    </citation>
    <scope>NUCLEOTIDE SEQUENCE</scope>
</reference>
<evidence type="ECO:0000313" key="2">
    <source>
        <dbReference type="Proteomes" id="UP000663760"/>
    </source>
</evidence>
<sequence length="19" mass="2096">MSLHLTPHLSLSNPTSFTL</sequence>
<keyword evidence="2" id="KW-1185">Reference proteome</keyword>
<dbReference type="EMBL" id="LR746279">
    <property type="protein sequence ID" value="CAA7409682.1"/>
    <property type="molecule type" value="Genomic_DNA"/>
</dbReference>
<proteinExistence type="predicted"/>
<name>A0A7I8LIL1_SPIIN</name>
<evidence type="ECO:0000313" key="1">
    <source>
        <dbReference type="EMBL" id="CAA7409682.1"/>
    </source>
</evidence>
<gene>
    <name evidence="1" type="ORF">SI8410_16020360</name>
</gene>
<protein>
    <submittedName>
        <fullName evidence="1">Uncharacterized protein</fullName>
    </submittedName>
</protein>
<dbReference type="Proteomes" id="UP000663760">
    <property type="component" value="Chromosome 16"/>
</dbReference>
<organism evidence="1 2">
    <name type="scientific">Spirodela intermedia</name>
    <name type="common">Intermediate duckweed</name>
    <dbReference type="NCBI Taxonomy" id="51605"/>
    <lineage>
        <taxon>Eukaryota</taxon>
        <taxon>Viridiplantae</taxon>
        <taxon>Streptophyta</taxon>
        <taxon>Embryophyta</taxon>
        <taxon>Tracheophyta</taxon>
        <taxon>Spermatophyta</taxon>
        <taxon>Magnoliopsida</taxon>
        <taxon>Liliopsida</taxon>
        <taxon>Araceae</taxon>
        <taxon>Lemnoideae</taxon>
        <taxon>Spirodela</taxon>
    </lineage>
</organism>